<dbReference type="EMBL" id="CP019343">
    <property type="protein sequence ID" value="ARN76477.1"/>
    <property type="molecule type" value="Genomic_DNA"/>
</dbReference>
<evidence type="ECO:0000313" key="4">
    <source>
        <dbReference type="Proteomes" id="UP000193450"/>
    </source>
</evidence>
<dbReference type="InterPro" id="IPR016187">
    <property type="entry name" value="CTDL_fold"/>
</dbReference>
<dbReference type="InterPro" id="IPR005532">
    <property type="entry name" value="SUMF_dom"/>
</dbReference>
<dbReference type="SUPFAM" id="SSF56436">
    <property type="entry name" value="C-type lectin-like"/>
    <property type="match status" value="1"/>
</dbReference>
<keyword evidence="1" id="KW-0732">Signal</keyword>
<dbReference type="Gene3D" id="3.90.1580.10">
    <property type="entry name" value="paralog of FGE (formylglycine-generating enzyme)"/>
    <property type="match status" value="1"/>
</dbReference>
<dbReference type="OrthoDB" id="9768004at2"/>
<dbReference type="Pfam" id="PF03781">
    <property type="entry name" value="FGE-sulfatase"/>
    <property type="match status" value="1"/>
</dbReference>
<dbReference type="GO" id="GO:0120147">
    <property type="term" value="F:formylglycine-generating oxidase activity"/>
    <property type="evidence" value="ECO:0007669"/>
    <property type="project" value="TreeGrafter"/>
</dbReference>
<dbReference type="InterPro" id="IPR051043">
    <property type="entry name" value="Sulfatase_Mod_Factor_Kinase"/>
</dbReference>
<dbReference type="Proteomes" id="UP000193450">
    <property type="component" value="Chromosome"/>
</dbReference>
<evidence type="ECO:0000313" key="3">
    <source>
        <dbReference type="EMBL" id="ARN76477.1"/>
    </source>
</evidence>
<sequence>MHLCRRFISLLLLLVLMASTSWSQNFSAQETHSLLDKFVWVEGGSFTMGSTAATAKEMEQPAHTVQLSGFQIAKTEVTQSLFQRIMGWNHSYFPCADCPVNNISWLQANEFIKRLNAATGLLFSLPSEAQWEYAAKGGAQSRSYIYSGSNSIADVAWYADNAKRRSHPVAQKQANELGLYDMTGNLWEFCIDDFKQGAYQRNQETVKNPVLTRDVDARARTVKVIRGGGYEFSANESEVFRRDGTTSNVKMPDIGFRLILNNPAVSATQ</sequence>
<reference evidence="3 4" key="1">
    <citation type="submission" date="2016-11" db="EMBL/GenBank/DDBJ databases">
        <title>Trade-off between light-utilization and light-protection in marine flavobacteria.</title>
        <authorList>
            <person name="Kumagai Y."/>
        </authorList>
    </citation>
    <scope>NUCLEOTIDE SEQUENCE [LARGE SCALE GENOMIC DNA]</scope>
    <source>
        <strain evidence="3 4">NBRC 107125</strain>
    </source>
</reference>
<dbReference type="InterPro" id="IPR042095">
    <property type="entry name" value="SUMF_sf"/>
</dbReference>
<feature type="signal peptide" evidence="1">
    <location>
        <begin position="1"/>
        <end position="23"/>
    </location>
</feature>
<proteinExistence type="predicted"/>
<dbReference type="PANTHER" id="PTHR23150:SF19">
    <property type="entry name" value="FORMYLGLYCINE-GENERATING ENZYME"/>
    <property type="match status" value="1"/>
</dbReference>
<keyword evidence="4" id="KW-1185">Reference proteome</keyword>
<name>A0A1X9NP16_9GAMM</name>
<dbReference type="KEGG" id="osg:BST96_17495"/>
<feature type="chain" id="PRO_5012914395" description="Sulfatase-modifying factor enzyme-like domain-containing protein" evidence="1">
    <location>
        <begin position="24"/>
        <end position="269"/>
    </location>
</feature>
<protein>
    <recommendedName>
        <fullName evidence="2">Sulfatase-modifying factor enzyme-like domain-containing protein</fullName>
    </recommendedName>
</protein>
<evidence type="ECO:0000256" key="1">
    <source>
        <dbReference type="SAM" id="SignalP"/>
    </source>
</evidence>
<accession>A0A1X9NP16</accession>
<organism evidence="3 4">
    <name type="scientific">Oceanicoccus sagamiensis</name>
    <dbReference type="NCBI Taxonomy" id="716816"/>
    <lineage>
        <taxon>Bacteria</taxon>
        <taxon>Pseudomonadati</taxon>
        <taxon>Pseudomonadota</taxon>
        <taxon>Gammaproteobacteria</taxon>
        <taxon>Cellvibrionales</taxon>
        <taxon>Spongiibacteraceae</taxon>
        <taxon>Oceanicoccus</taxon>
    </lineage>
</organism>
<dbReference type="AlphaFoldDB" id="A0A1X9NP16"/>
<dbReference type="STRING" id="716816.BST96_17495"/>
<gene>
    <name evidence="3" type="ORF">BST96_17495</name>
</gene>
<dbReference type="PANTHER" id="PTHR23150">
    <property type="entry name" value="SULFATASE MODIFYING FACTOR 1, 2"/>
    <property type="match status" value="1"/>
</dbReference>
<feature type="domain" description="Sulfatase-modifying factor enzyme-like" evidence="2">
    <location>
        <begin position="36"/>
        <end position="259"/>
    </location>
</feature>
<evidence type="ECO:0000259" key="2">
    <source>
        <dbReference type="Pfam" id="PF03781"/>
    </source>
</evidence>